<dbReference type="InterPro" id="IPR011611">
    <property type="entry name" value="PfkB_dom"/>
</dbReference>
<keyword evidence="2" id="KW-0808">Transferase</keyword>
<evidence type="ECO:0000256" key="1">
    <source>
        <dbReference type="ARBA" id="ARBA00010688"/>
    </source>
</evidence>
<gene>
    <name evidence="5" type="primary">rbsK</name>
    <name evidence="5" type="ORF">Vsou_19280</name>
</gene>
<proteinExistence type="inferred from homology"/>
<protein>
    <submittedName>
        <fullName evidence="5">Ribokinase</fullName>
    </submittedName>
</protein>
<name>A0ABN6SSL4_9CREN</name>
<dbReference type="SUPFAM" id="SSF53613">
    <property type="entry name" value="Ribokinase-like"/>
    <property type="match status" value="1"/>
</dbReference>
<keyword evidence="6" id="KW-1185">Reference proteome</keyword>
<keyword evidence="3" id="KW-0418">Kinase</keyword>
<accession>A0ABN6SSL4</accession>
<feature type="domain" description="Carbohydrate kinase PfkB" evidence="4">
    <location>
        <begin position="9"/>
        <end position="290"/>
    </location>
</feature>
<reference evidence="6" key="1">
    <citation type="submission" date="2022-09" db="EMBL/GenBank/DDBJ databases">
        <title>Complete genome sequence of Vulcanisaeta souniana.</title>
        <authorList>
            <person name="Kato S."/>
            <person name="Itoh T."/>
            <person name="Ohkuma M."/>
        </authorList>
    </citation>
    <scope>NUCLEOTIDE SEQUENCE [LARGE SCALE GENOMIC DNA]</scope>
    <source>
        <strain evidence="6">JCM 11219</strain>
    </source>
</reference>
<evidence type="ECO:0000256" key="2">
    <source>
        <dbReference type="ARBA" id="ARBA00022679"/>
    </source>
</evidence>
<evidence type="ECO:0000313" key="5">
    <source>
        <dbReference type="EMBL" id="BDR92835.1"/>
    </source>
</evidence>
<dbReference type="EMBL" id="AP026830">
    <property type="protein sequence ID" value="BDR92835.1"/>
    <property type="molecule type" value="Genomic_DNA"/>
</dbReference>
<dbReference type="InterPro" id="IPR029056">
    <property type="entry name" value="Ribokinase-like"/>
</dbReference>
<dbReference type="PANTHER" id="PTHR10584">
    <property type="entry name" value="SUGAR KINASE"/>
    <property type="match status" value="1"/>
</dbReference>
<dbReference type="PANTHER" id="PTHR10584:SF166">
    <property type="entry name" value="RIBOKINASE"/>
    <property type="match status" value="1"/>
</dbReference>
<comment type="similarity">
    <text evidence="1">Belongs to the carbohydrate kinase PfkB family.</text>
</comment>
<dbReference type="RefSeq" id="WP_054843554.1">
    <property type="nucleotide sequence ID" value="NZ_AP026830.1"/>
</dbReference>
<dbReference type="Proteomes" id="UP001060771">
    <property type="component" value="Chromosome"/>
</dbReference>
<evidence type="ECO:0000256" key="3">
    <source>
        <dbReference type="ARBA" id="ARBA00022777"/>
    </source>
</evidence>
<dbReference type="Pfam" id="PF00294">
    <property type="entry name" value="PfkB"/>
    <property type="match status" value="1"/>
</dbReference>
<dbReference type="Gene3D" id="3.40.1190.20">
    <property type="match status" value="1"/>
</dbReference>
<evidence type="ECO:0000313" key="6">
    <source>
        <dbReference type="Proteomes" id="UP001060771"/>
    </source>
</evidence>
<organism evidence="5 6">
    <name type="scientific">Vulcanisaeta souniana JCM 11219</name>
    <dbReference type="NCBI Taxonomy" id="1293586"/>
    <lineage>
        <taxon>Archaea</taxon>
        <taxon>Thermoproteota</taxon>
        <taxon>Thermoprotei</taxon>
        <taxon>Thermoproteales</taxon>
        <taxon>Thermoproteaceae</taxon>
        <taxon>Vulcanisaeta</taxon>
    </lineage>
</organism>
<evidence type="ECO:0000259" key="4">
    <source>
        <dbReference type="Pfam" id="PF00294"/>
    </source>
</evidence>
<sequence length="304" mass="33143">MSNNEDKFDLMIISDCVLDIYYRVRELPIKAGDVAVSDIIALSPGGACTTAIVARKLGLKVAVIDRVGDDPFSDILIKYLNDVGVHTGFIKRVRGFVTISNNIIDADDHAFMGYLGVGKELTINDINENIIRNSRAVFINGFYASFTRDIIKVFAEVIRIARKYSVPIFLDTGPSISNTDLMINLLKSVSTVFINEKEMRRLFGDINGLANTTRGTDVIAVVKLGSNGAALVHNGVIHQCQPYNVSNAATTIGAGDTFNAAYMAGIMHGLSPMNSCDLGNKIAALRIQYLTPIELHNLEGLITW</sequence>
<dbReference type="GeneID" id="76207467"/>